<evidence type="ECO:0000313" key="10">
    <source>
        <dbReference type="EMBL" id="CUN23343.1"/>
    </source>
</evidence>
<sequence length="441" mass="48450">MLIENIKEAFQNLLSNKMRSLLTMLGIIIGISAVITITTIGTSIKSTLNATLNSLGGNSISASVDAIYPEDDADWSNWEYPKMTADDYITQDMLDELQETYPDEIAGFGISAYLGSGQIYKNSDKYANVDATGTTKEELEYMKINILRGRNLTNQDMKKEKRVCVVSDTMASYYFGSEDPIGQQIIYSGSDGYSYEFTVVGVYEYNAAIFGKQDTTIPEKDRSTTMYIPATTANKLNHSEATNGYTYVSVLLKTGADQNQAETDIQSFFADKYAKNEKWQVTTYNMSSDMGIINTVINVVTVAISFIAAISLIVGGVGVMNIMLVSITERTKEIGIRKALGAKNKAIKQQFLIESVVLCLVGGIIGILIGILFGFILGKVAMLVINSYYSDYAGYIIMNVHPSVLAIILSVCFSMLIGVFFGSYPAKKAAKMEVIDALRYE</sequence>
<dbReference type="GeneID" id="97392356"/>
<dbReference type="InterPro" id="IPR050250">
    <property type="entry name" value="Macrolide_Exporter_MacB"/>
</dbReference>
<evidence type="ECO:0000313" key="11">
    <source>
        <dbReference type="Proteomes" id="UP000095492"/>
    </source>
</evidence>
<comment type="subcellular location">
    <subcellularLocation>
        <location evidence="1">Cell membrane</location>
        <topology evidence="1">Multi-pass membrane protein</topology>
    </subcellularLocation>
</comment>
<dbReference type="GO" id="GO:0005524">
    <property type="term" value="F:ATP binding"/>
    <property type="evidence" value="ECO:0007669"/>
    <property type="project" value="UniProtKB-KW"/>
</dbReference>
<dbReference type="GO" id="GO:0022857">
    <property type="term" value="F:transmembrane transporter activity"/>
    <property type="evidence" value="ECO:0007669"/>
    <property type="project" value="TreeGrafter"/>
</dbReference>
<dbReference type="Pfam" id="PF12704">
    <property type="entry name" value="MacB_PCD"/>
    <property type="match status" value="1"/>
</dbReference>
<feature type="domain" description="ABC3 transporter permease C-terminal" evidence="8">
    <location>
        <begin position="306"/>
        <end position="433"/>
    </location>
</feature>
<keyword evidence="4 7" id="KW-1133">Transmembrane helix</keyword>
<feature type="transmembrane region" description="Helical" evidence="7">
    <location>
        <begin position="21"/>
        <end position="44"/>
    </location>
</feature>
<gene>
    <name evidence="10" type="primary">macB_8</name>
    <name evidence="10" type="ORF">ERS852448_02636</name>
</gene>
<dbReference type="EC" id="3.6.3.-" evidence="10"/>
<proteinExistence type="inferred from homology"/>
<feature type="domain" description="MacB-like periplasmic core" evidence="9">
    <location>
        <begin position="20"/>
        <end position="267"/>
    </location>
</feature>
<keyword evidence="10" id="KW-0067">ATP-binding</keyword>
<keyword evidence="10" id="KW-0547">Nucleotide-binding</keyword>
<name>A0A173V7W0_EUBRA</name>
<keyword evidence="5 7" id="KW-0472">Membrane</keyword>
<feature type="transmembrane region" description="Helical" evidence="7">
    <location>
        <begin position="296"/>
        <end position="324"/>
    </location>
</feature>
<dbReference type="PANTHER" id="PTHR30572:SF4">
    <property type="entry name" value="ABC TRANSPORTER PERMEASE YTRF"/>
    <property type="match status" value="1"/>
</dbReference>
<feature type="transmembrane region" description="Helical" evidence="7">
    <location>
        <begin position="351"/>
        <end position="376"/>
    </location>
</feature>
<dbReference type="InterPro" id="IPR003838">
    <property type="entry name" value="ABC3_permease_C"/>
</dbReference>
<evidence type="ECO:0000256" key="1">
    <source>
        <dbReference type="ARBA" id="ARBA00004651"/>
    </source>
</evidence>
<evidence type="ECO:0000256" key="5">
    <source>
        <dbReference type="ARBA" id="ARBA00023136"/>
    </source>
</evidence>
<evidence type="ECO:0000256" key="3">
    <source>
        <dbReference type="ARBA" id="ARBA00022692"/>
    </source>
</evidence>
<dbReference type="OrthoDB" id="9770036at2"/>
<feature type="transmembrane region" description="Helical" evidence="7">
    <location>
        <begin position="396"/>
        <end position="422"/>
    </location>
</feature>
<dbReference type="Proteomes" id="UP000095492">
    <property type="component" value="Unassembled WGS sequence"/>
</dbReference>
<dbReference type="AlphaFoldDB" id="A0A173V7W0"/>
<evidence type="ECO:0000256" key="7">
    <source>
        <dbReference type="SAM" id="Phobius"/>
    </source>
</evidence>
<evidence type="ECO:0000256" key="6">
    <source>
        <dbReference type="ARBA" id="ARBA00038076"/>
    </source>
</evidence>
<dbReference type="EMBL" id="CYYA01000023">
    <property type="protein sequence ID" value="CUN23343.1"/>
    <property type="molecule type" value="Genomic_DNA"/>
</dbReference>
<keyword evidence="3 7" id="KW-0812">Transmembrane</keyword>
<accession>A0A173V7W0</accession>
<organism evidence="10 11">
    <name type="scientific">Eubacterium ramulus</name>
    <dbReference type="NCBI Taxonomy" id="39490"/>
    <lineage>
        <taxon>Bacteria</taxon>
        <taxon>Bacillati</taxon>
        <taxon>Bacillota</taxon>
        <taxon>Clostridia</taxon>
        <taxon>Eubacteriales</taxon>
        <taxon>Eubacteriaceae</taxon>
        <taxon>Eubacterium</taxon>
    </lineage>
</organism>
<comment type="similarity">
    <text evidence="6">Belongs to the ABC-4 integral membrane protein family.</text>
</comment>
<keyword evidence="10" id="KW-0378">Hydrolase</keyword>
<dbReference type="STRING" id="39490.ERS852448_02636"/>
<dbReference type="GO" id="GO:0016787">
    <property type="term" value="F:hydrolase activity"/>
    <property type="evidence" value="ECO:0007669"/>
    <property type="project" value="UniProtKB-KW"/>
</dbReference>
<evidence type="ECO:0000256" key="2">
    <source>
        <dbReference type="ARBA" id="ARBA00022475"/>
    </source>
</evidence>
<evidence type="ECO:0000256" key="4">
    <source>
        <dbReference type="ARBA" id="ARBA00022989"/>
    </source>
</evidence>
<reference evidence="10 11" key="1">
    <citation type="submission" date="2015-09" db="EMBL/GenBank/DDBJ databases">
        <authorList>
            <consortium name="Pathogen Informatics"/>
        </authorList>
    </citation>
    <scope>NUCLEOTIDE SEQUENCE [LARGE SCALE GENOMIC DNA]</scope>
    <source>
        <strain evidence="10 11">2789STDY5608891</strain>
    </source>
</reference>
<dbReference type="InterPro" id="IPR025857">
    <property type="entry name" value="MacB_PCD"/>
</dbReference>
<dbReference type="PANTHER" id="PTHR30572">
    <property type="entry name" value="MEMBRANE COMPONENT OF TRANSPORTER-RELATED"/>
    <property type="match status" value="1"/>
</dbReference>
<protein>
    <submittedName>
        <fullName evidence="10">Macrolide export ATP-binding/permease protein MacB</fullName>
        <ecNumber evidence="10">3.6.3.-</ecNumber>
    </submittedName>
</protein>
<dbReference type="Pfam" id="PF02687">
    <property type="entry name" value="FtsX"/>
    <property type="match status" value="1"/>
</dbReference>
<keyword evidence="2" id="KW-1003">Cell membrane</keyword>
<dbReference type="RefSeq" id="WP_055290927.1">
    <property type="nucleotide sequence ID" value="NZ_CP173382.1"/>
</dbReference>
<evidence type="ECO:0000259" key="8">
    <source>
        <dbReference type="Pfam" id="PF02687"/>
    </source>
</evidence>
<evidence type="ECO:0000259" key="9">
    <source>
        <dbReference type="Pfam" id="PF12704"/>
    </source>
</evidence>
<dbReference type="GO" id="GO:0005886">
    <property type="term" value="C:plasma membrane"/>
    <property type="evidence" value="ECO:0007669"/>
    <property type="project" value="UniProtKB-SubCell"/>
</dbReference>